<organism evidence="8 9">
    <name type="scientific">Lysobacter cavernae</name>
    <dbReference type="NCBI Taxonomy" id="1685901"/>
    <lineage>
        <taxon>Bacteria</taxon>
        <taxon>Pseudomonadati</taxon>
        <taxon>Pseudomonadota</taxon>
        <taxon>Gammaproteobacteria</taxon>
        <taxon>Lysobacterales</taxon>
        <taxon>Lysobacteraceae</taxon>
        <taxon>Lysobacter</taxon>
    </lineage>
</organism>
<dbReference type="InterPro" id="IPR020889">
    <property type="entry name" value="LipoPS_assembly_LptD"/>
</dbReference>
<keyword evidence="2 4" id="KW-0472">Membrane</keyword>
<evidence type="ECO:0000259" key="7">
    <source>
        <dbReference type="Pfam" id="PF04453"/>
    </source>
</evidence>
<comment type="subunit">
    <text evidence="4">Component of the lipopolysaccharide transport and assembly complex. Interacts with LptE and LptA.</text>
</comment>
<comment type="caution">
    <text evidence="4">Lacks conserved residue(s) required for the propagation of feature annotation.</text>
</comment>
<gene>
    <name evidence="4 8" type="primary">lptD</name>
    <name evidence="8" type="ORF">ACFOLC_13465</name>
</gene>
<feature type="domain" description="LptD C-terminal" evidence="7">
    <location>
        <begin position="319"/>
        <end position="721"/>
    </location>
</feature>
<evidence type="ECO:0000256" key="1">
    <source>
        <dbReference type="ARBA" id="ARBA00022729"/>
    </source>
</evidence>
<feature type="domain" description="Organic solvent tolerance-like N-terminal" evidence="6">
    <location>
        <begin position="67"/>
        <end position="194"/>
    </location>
</feature>
<evidence type="ECO:0000313" key="9">
    <source>
        <dbReference type="Proteomes" id="UP001595740"/>
    </source>
</evidence>
<comment type="function">
    <text evidence="4">Together with LptE, is involved in the assembly of lipopolysaccharide (LPS) at the surface of the outer membrane.</text>
</comment>
<dbReference type="InterPro" id="IPR050218">
    <property type="entry name" value="LptD"/>
</dbReference>
<name>A0ABV7RUY7_9GAMM</name>
<feature type="region of interest" description="Disordered" evidence="5">
    <location>
        <begin position="808"/>
        <end position="829"/>
    </location>
</feature>
<dbReference type="PANTHER" id="PTHR30189">
    <property type="entry name" value="LPS-ASSEMBLY PROTEIN"/>
    <property type="match status" value="1"/>
</dbReference>
<dbReference type="Proteomes" id="UP001595740">
    <property type="component" value="Unassembled WGS sequence"/>
</dbReference>
<keyword evidence="1 4" id="KW-0732">Signal</keyword>
<evidence type="ECO:0000256" key="3">
    <source>
        <dbReference type="ARBA" id="ARBA00023237"/>
    </source>
</evidence>
<dbReference type="RefSeq" id="WP_386759782.1">
    <property type="nucleotide sequence ID" value="NZ_JBHRXK010000007.1"/>
</dbReference>
<comment type="similarity">
    <text evidence="4">Belongs to the LptD family.</text>
</comment>
<dbReference type="Pfam" id="PF04453">
    <property type="entry name" value="LptD"/>
    <property type="match status" value="1"/>
</dbReference>
<reference evidence="9" key="1">
    <citation type="journal article" date="2019" name="Int. J. Syst. Evol. Microbiol.">
        <title>The Global Catalogue of Microorganisms (GCM) 10K type strain sequencing project: providing services to taxonomists for standard genome sequencing and annotation.</title>
        <authorList>
            <consortium name="The Broad Institute Genomics Platform"/>
            <consortium name="The Broad Institute Genome Sequencing Center for Infectious Disease"/>
            <person name="Wu L."/>
            <person name="Ma J."/>
        </authorList>
    </citation>
    <scope>NUCLEOTIDE SEQUENCE [LARGE SCALE GENOMIC DNA]</scope>
    <source>
        <strain evidence="9">KCTC 42875</strain>
    </source>
</reference>
<dbReference type="Pfam" id="PF03968">
    <property type="entry name" value="LptD_N"/>
    <property type="match status" value="1"/>
</dbReference>
<comment type="subcellular location">
    <subcellularLocation>
        <location evidence="4">Cell outer membrane</location>
    </subcellularLocation>
</comment>
<evidence type="ECO:0000256" key="5">
    <source>
        <dbReference type="SAM" id="MobiDB-lite"/>
    </source>
</evidence>
<feature type="chain" id="PRO_5044917264" description="LPS-assembly protein LptD" evidence="4">
    <location>
        <begin position="23"/>
        <end position="829"/>
    </location>
</feature>
<evidence type="ECO:0000256" key="2">
    <source>
        <dbReference type="ARBA" id="ARBA00023136"/>
    </source>
</evidence>
<evidence type="ECO:0000313" key="8">
    <source>
        <dbReference type="EMBL" id="MFC3552013.1"/>
    </source>
</evidence>
<dbReference type="HAMAP" id="MF_01411">
    <property type="entry name" value="LPS_assembly_LptD"/>
    <property type="match status" value="1"/>
</dbReference>
<dbReference type="InterPro" id="IPR007543">
    <property type="entry name" value="LptD_C"/>
</dbReference>
<sequence precursor="true">MRKPLRLLPLSLCIALALPAYAADGDDEENWGLCPIIDAVPAFNDAPTPIGGIEQRALEPTDIDGGQLERGAKDEDLVVQDNVKLNRGDQFLGTDKLTYNEETGRYTAEGNVRYQDTGMRIVAERAEGDQIADVHRIEDLQYQLTERRGNGGAERIELNGAKGALVGSTYSTCAPSQRAWELRAHRIDIDTEEGMGVARNATVRIGKVPVLYVPWFMFPVDDRRRTGLLYPQISLSNRNGFDYRQPIYLNLAPNYDATLYPRYMSDRGGLLGGEFRWLYPQGRGEVSGTWMPDDRLPGNEPDRYLNPEVGTPMSSLPEKNRGQFLLTAAHNLNSSWYANTNLAWVSDTHYFEDFSSSLYGISTSTIRSNLGLYGRGRYWQAGLMADHNQLADYTLTERNLAFDRLPRAYVSWAQPVGQWFEAGVDSEAVRFEHDVFSGGSRFDLKPFISMPLEGASWFIRPKLAWRYTGYQLDGDGAAQIATTRARAYAIENGIPYTPDLDTRFYDRNPSRSLPIASLDAGLYFDRNTQIRGDHYLHTLEPRIYYLNAPYRNQDGLPIFDTRTMTFSWGQLFRDNRYTGADRQADANQLTAALTTRLISEDDGRERLAASIGQIQYLDDSLVVVPGEIPVEQGKSAWIADASVSPSDRWTIGATYQWNPKFRGEDMASLRARYLFRDSGVVNIAYRYRRNTSFRPGIDPPESKDLLEQADFSFLYPINQTWSVVGRYYYSILDKKPLETIAGVQWESCCLAARLIGRRYLRNRDGELDTRIMFEFELKGLGSAGQNTERVLRRGILGYDRDDLYLVPPTSTERLNNGGGQVEPTSDRTL</sequence>
<proteinExistence type="inferred from homology"/>
<keyword evidence="9" id="KW-1185">Reference proteome</keyword>
<protein>
    <recommendedName>
        <fullName evidence="4">LPS-assembly protein LptD</fullName>
    </recommendedName>
</protein>
<keyword evidence="3 4" id="KW-0998">Cell outer membrane</keyword>
<evidence type="ECO:0000259" key="6">
    <source>
        <dbReference type="Pfam" id="PF03968"/>
    </source>
</evidence>
<dbReference type="PANTHER" id="PTHR30189:SF1">
    <property type="entry name" value="LPS-ASSEMBLY PROTEIN LPTD"/>
    <property type="match status" value="1"/>
</dbReference>
<comment type="caution">
    <text evidence="8">The sequence shown here is derived from an EMBL/GenBank/DDBJ whole genome shotgun (WGS) entry which is preliminary data.</text>
</comment>
<evidence type="ECO:0000256" key="4">
    <source>
        <dbReference type="HAMAP-Rule" id="MF_01411"/>
    </source>
</evidence>
<feature type="signal peptide" evidence="4">
    <location>
        <begin position="1"/>
        <end position="22"/>
    </location>
</feature>
<dbReference type="InterPro" id="IPR005653">
    <property type="entry name" value="OstA-like_N"/>
</dbReference>
<dbReference type="EMBL" id="JBHRXK010000007">
    <property type="protein sequence ID" value="MFC3552013.1"/>
    <property type="molecule type" value="Genomic_DNA"/>
</dbReference>
<accession>A0ABV7RUY7</accession>